<dbReference type="Pfam" id="PF02551">
    <property type="entry name" value="Acyl_CoA_thio"/>
    <property type="match status" value="1"/>
</dbReference>
<evidence type="ECO:0000256" key="3">
    <source>
        <dbReference type="ARBA" id="ARBA00022801"/>
    </source>
</evidence>
<accession>A0A652YK45</accession>
<evidence type="ECO:0000256" key="4">
    <source>
        <dbReference type="ARBA" id="ARBA00023098"/>
    </source>
</evidence>
<protein>
    <recommendedName>
        <fullName evidence="6">Acyl-CoA thioesterase 2</fullName>
    </recommendedName>
    <alternativeName>
        <fullName evidence="7">Thioesterase II</fullName>
    </alternativeName>
</protein>
<dbReference type="InterPro" id="IPR003703">
    <property type="entry name" value="Acyl_CoA_thio"/>
</dbReference>
<comment type="similarity">
    <text evidence="1">Belongs to the C/M/P thioester hydrolase family.</text>
</comment>
<organism evidence="10">
    <name type="scientific">Nocardia globerula</name>
    <dbReference type="NCBI Taxonomy" id="1818"/>
    <lineage>
        <taxon>Bacteria</taxon>
        <taxon>Bacillati</taxon>
        <taxon>Actinomycetota</taxon>
        <taxon>Actinomycetes</taxon>
        <taxon>Mycobacteriales</taxon>
        <taxon>Nocardiaceae</taxon>
        <taxon>Nocardia</taxon>
    </lineage>
</organism>
<evidence type="ECO:0000259" key="9">
    <source>
        <dbReference type="Pfam" id="PF13622"/>
    </source>
</evidence>
<dbReference type="AlphaFoldDB" id="A0A652YK45"/>
<reference evidence="10" key="1">
    <citation type="submission" date="2019-07" db="EMBL/GenBank/DDBJ databases">
        <title>Genomic Encyclopedia of Type Strains, Phase IV (KMG-IV): sequencing the most valuable type-strain genomes for metagenomic binning, comparative biology and taxonomic classification.</title>
        <authorList>
            <person name="Goeker M."/>
        </authorList>
    </citation>
    <scope>NUCLEOTIDE SEQUENCE</scope>
    <source>
        <strain evidence="10">DSM 44596</strain>
    </source>
</reference>
<dbReference type="GO" id="GO:0047617">
    <property type="term" value="F:fatty acyl-CoA hydrolase activity"/>
    <property type="evidence" value="ECO:0007669"/>
    <property type="project" value="UniProtKB-EC"/>
</dbReference>
<evidence type="ECO:0000259" key="8">
    <source>
        <dbReference type="Pfam" id="PF02551"/>
    </source>
</evidence>
<evidence type="ECO:0000256" key="7">
    <source>
        <dbReference type="ARBA" id="ARBA00079653"/>
    </source>
</evidence>
<dbReference type="Gene3D" id="2.40.160.210">
    <property type="entry name" value="Acyl-CoA thioesterase, double hotdog domain"/>
    <property type="match status" value="1"/>
</dbReference>
<evidence type="ECO:0000313" key="10">
    <source>
        <dbReference type="EMBL" id="TYQ01617.1"/>
    </source>
</evidence>
<dbReference type="FunFam" id="2.40.160.210:FF:000001">
    <property type="entry name" value="Acyl-CoA thioesterase II"/>
    <property type="match status" value="1"/>
</dbReference>
<dbReference type="InterPro" id="IPR029069">
    <property type="entry name" value="HotDog_dom_sf"/>
</dbReference>
<sequence length="290" mass="32690">MIGIEEILELETLEKDIFRGAVHPTVMQRTFGGQVAGQSLVSAVSTVDERFHVHSLHGYFLRPGNPKIPTVYLVDRIRDGRSFCTRRVNAVQDGKTIFSMSASFHVEDQGIEHQDRMPNVPMPEELPDPLTIPDFAGTPLHEEWRNWDLRIVPADVANSAPDMPAQQRVWIRYRNTLPDRPLLHICTLAYLSDMTLLNTSNVPHKDVKTQNASLDHAMWFLRPFRADEWLMYDQTSPSAGFGRALTQGRIYDRSGNMVAAVVQEGLSRIEREPSVSEDPSGSEDKVGTQA</sequence>
<dbReference type="GO" id="GO:0006637">
    <property type="term" value="P:acyl-CoA metabolic process"/>
    <property type="evidence" value="ECO:0007669"/>
    <property type="project" value="InterPro"/>
</dbReference>
<dbReference type="Pfam" id="PF13622">
    <property type="entry name" value="4HBT_3"/>
    <property type="match status" value="1"/>
</dbReference>
<feature type="domain" description="Acyl-CoA thioesterase 2 C-terminal" evidence="8">
    <location>
        <begin position="162"/>
        <end position="266"/>
    </location>
</feature>
<proteinExistence type="inferred from homology"/>
<evidence type="ECO:0000256" key="5">
    <source>
        <dbReference type="ARBA" id="ARBA00050943"/>
    </source>
</evidence>
<dbReference type="InterPro" id="IPR042171">
    <property type="entry name" value="Acyl-CoA_hotdog"/>
</dbReference>
<dbReference type="EMBL" id="VNIQ01000007">
    <property type="protein sequence ID" value="TYQ01617.1"/>
    <property type="molecule type" value="Genomic_DNA"/>
</dbReference>
<evidence type="ECO:0000256" key="2">
    <source>
        <dbReference type="ARBA" id="ARBA00011881"/>
    </source>
</evidence>
<dbReference type="PANTHER" id="PTHR11066">
    <property type="entry name" value="ACYL-COA THIOESTERASE"/>
    <property type="match status" value="1"/>
</dbReference>
<keyword evidence="4" id="KW-0443">Lipid metabolism</keyword>
<dbReference type="CDD" id="cd03445">
    <property type="entry name" value="Thioesterase_II_repeat2"/>
    <property type="match status" value="1"/>
</dbReference>
<comment type="catalytic activity">
    <reaction evidence="5">
        <text>a fatty acyl-CoA + H2O = a fatty acid + CoA + H(+)</text>
        <dbReference type="Rhea" id="RHEA:16781"/>
        <dbReference type="ChEBI" id="CHEBI:15377"/>
        <dbReference type="ChEBI" id="CHEBI:15378"/>
        <dbReference type="ChEBI" id="CHEBI:28868"/>
        <dbReference type="ChEBI" id="CHEBI:57287"/>
        <dbReference type="ChEBI" id="CHEBI:77636"/>
        <dbReference type="EC" id="3.1.2.20"/>
    </reaction>
    <physiologicalReaction direction="left-to-right" evidence="5">
        <dbReference type="Rhea" id="RHEA:16782"/>
    </physiologicalReaction>
</comment>
<evidence type="ECO:0000256" key="1">
    <source>
        <dbReference type="ARBA" id="ARBA00006538"/>
    </source>
</evidence>
<keyword evidence="3" id="KW-0378">Hydrolase</keyword>
<name>A0A652YK45_NOCGL</name>
<dbReference type="GO" id="GO:0009062">
    <property type="term" value="P:fatty acid catabolic process"/>
    <property type="evidence" value="ECO:0007669"/>
    <property type="project" value="TreeGrafter"/>
</dbReference>
<dbReference type="InterPro" id="IPR025652">
    <property type="entry name" value="TesB_C"/>
</dbReference>
<gene>
    <name evidence="10" type="ORF">FNL38_10732</name>
</gene>
<comment type="caution">
    <text evidence="10">The sequence shown here is derived from an EMBL/GenBank/DDBJ whole genome shotgun (WGS) entry which is preliminary data.</text>
</comment>
<dbReference type="PANTHER" id="PTHR11066:SF34">
    <property type="entry name" value="ACYL-COENZYME A THIOESTERASE 8"/>
    <property type="match status" value="1"/>
</dbReference>
<dbReference type="CDD" id="cd03444">
    <property type="entry name" value="Thioesterase_II_repeat1"/>
    <property type="match status" value="1"/>
</dbReference>
<evidence type="ECO:0000256" key="6">
    <source>
        <dbReference type="ARBA" id="ARBA00071120"/>
    </source>
</evidence>
<dbReference type="InterPro" id="IPR049449">
    <property type="entry name" value="TesB_ACOT8-like_N"/>
</dbReference>
<feature type="domain" description="Acyl-CoA thioesterase-like N-terminal HotDog" evidence="9">
    <location>
        <begin position="27"/>
        <end position="105"/>
    </location>
</feature>
<dbReference type="SUPFAM" id="SSF54637">
    <property type="entry name" value="Thioesterase/thiol ester dehydrase-isomerase"/>
    <property type="match status" value="2"/>
</dbReference>
<comment type="subunit">
    <text evidence="2">Homotetramer.</text>
</comment>